<name>A0ABN9M490_9NEOB</name>
<feature type="region of interest" description="Disordered" evidence="1">
    <location>
        <begin position="39"/>
        <end position="89"/>
    </location>
</feature>
<feature type="non-terminal residue" evidence="2">
    <location>
        <position position="124"/>
    </location>
</feature>
<accession>A0ABN9M490</accession>
<keyword evidence="3" id="KW-1185">Reference proteome</keyword>
<feature type="compositionally biased region" description="Polar residues" evidence="1">
    <location>
        <begin position="59"/>
        <end position="72"/>
    </location>
</feature>
<reference evidence="2" key="1">
    <citation type="submission" date="2023-07" db="EMBL/GenBank/DDBJ databases">
        <authorList>
            <person name="Stuckert A."/>
        </authorList>
    </citation>
    <scope>NUCLEOTIDE SEQUENCE</scope>
</reference>
<evidence type="ECO:0000256" key="1">
    <source>
        <dbReference type="SAM" id="MobiDB-lite"/>
    </source>
</evidence>
<proteinExistence type="predicted"/>
<sequence length="124" mass="14178">QQRGKDLKQERFIVWTSFCFNVKATPLGAKLQKNFGTSLHKPQELPTAPETPAKVSSVCKEQNAGSSSSQNFCKKIWGKGPKTGAREEQQKKLMDLQGEQQRRLVELRELQHEQGRKIKHIHLQ</sequence>
<organism evidence="2 3">
    <name type="scientific">Ranitomeya imitator</name>
    <name type="common">mimic poison frog</name>
    <dbReference type="NCBI Taxonomy" id="111125"/>
    <lineage>
        <taxon>Eukaryota</taxon>
        <taxon>Metazoa</taxon>
        <taxon>Chordata</taxon>
        <taxon>Craniata</taxon>
        <taxon>Vertebrata</taxon>
        <taxon>Euteleostomi</taxon>
        <taxon>Amphibia</taxon>
        <taxon>Batrachia</taxon>
        <taxon>Anura</taxon>
        <taxon>Neobatrachia</taxon>
        <taxon>Hyloidea</taxon>
        <taxon>Dendrobatidae</taxon>
        <taxon>Dendrobatinae</taxon>
        <taxon>Ranitomeya</taxon>
    </lineage>
</organism>
<protein>
    <recommendedName>
        <fullName evidence="4">Kinesin family member 24</fullName>
    </recommendedName>
</protein>
<evidence type="ECO:0000313" key="2">
    <source>
        <dbReference type="EMBL" id="CAJ0955727.1"/>
    </source>
</evidence>
<evidence type="ECO:0000313" key="3">
    <source>
        <dbReference type="Proteomes" id="UP001176940"/>
    </source>
</evidence>
<feature type="non-terminal residue" evidence="2">
    <location>
        <position position="1"/>
    </location>
</feature>
<comment type="caution">
    <text evidence="2">The sequence shown here is derived from an EMBL/GenBank/DDBJ whole genome shotgun (WGS) entry which is preliminary data.</text>
</comment>
<dbReference type="Proteomes" id="UP001176940">
    <property type="component" value="Unassembled WGS sequence"/>
</dbReference>
<dbReference type="EMBL" id="CAUEEQ010040654">
    <property type="protein sequence ID" value="CAJ0955727.1"/>
    <property type="molecule type" value="Genomic_DNA"/>
</dbReference>
<gene>
    <name evidence="2" type="ORF">RIMI_LOCUS15236864</name>
</gene>
<dbReference type="SUPFAM" id="SSF69989">
    <property type="entry name" value="C-terminal domain of PLC-beta"/>
    <property type="match status" value="1"/>
</dbReference>
<evidence type="ECO:0008006" key="4">
    <source>
        <dbReference type="Google" id="ProtNLM"/>
    </source>
</evidence>